<protein>
    <submittedName>
        <fullName evidence="1">10100_t:CDS:1</fullName>
    </submittedName>
</protein>
<evidence type="ECO:0000313" key="1">
    <source>
        <dbReference type="EMBL" id="CAG8514819.1"/>
    </source>
</evidence>
<name>A0ACA9L7V1_9GLOM</name>
<keyword evidence="2" id="KW-1185">Reference proteome</keyword>
<dbReference type="Proteomes" id="UP000789525">
    <property type="component" value="Unassembled WGS sequence"/>
</dbReference>
<sequence length="693" mass="76921">MISRETLLNGSTLDILVPNGILNFTEEDAKLLFTSKARTQTFYDENLNFYLILSLPYGLNSFDKSVAKAFFQNLEVNVDASLVESVPPQSIYSLSLSRSSSSSTDTSPSTPGSPTFFSVIDKKSSKVPEGTLIHSTQFNTNQKDRHVTIVEHNNCWTGVIPMSLPIVFSKSRIACPMLALNATVTLQSIEIEEKMKREIDLYSTRYFGRNLLAGLDDGRSQFAININCSLQFLRTQHFIPDSDFEYEDAIFHTSPVNEPKRSRALPETSFAKRTCCKMLPVKTALNVRMRTTAISPLENSMMISISVENNNMDSKSSFLIESIKVNVSHGFVTRYELAQDEAIERFPLSLDSIDQVTFLYHITILEKPPLPKPSPPQYYPTPLPNSCASSRQGTPILMGEKIGNVESKWNCMLDLASFFKRDDSTIPTKTSPCGTASQRTLSLRSRYGSSQISSTGSSAFISTGITTPATTKSIYHAIMSGCAKRSTTGSTMCDNASVHSEIASNTNGILHGGRTPLTKRPMETNVDDGVILSLSASSKIAVGKVFSVRVFIVNKSKFTRKFTITVPDNKKRRNDAHNGATVRRNAKLPIEPFMDENEFLSRHLESEIPEAGIICLNNNIQIGPLRPSTCESVSLHFIAMKESLHPIELIQLIDAETGYITNLRNTLEILVPKTSNKRESNDAETIFKKHLII</sequence>
<evidence type="ECO:0000313" key="2">
    <source>
        <dbReference type="Proteomes" id="UP000789525"/>
    </source>
</evidence>
<reference evidence="1" key="1">
    <citation type="submission" date="2021-06" db="EMBL/GenBank/DDBJ databases">
        <authorList>
            <person name="Kallberg Y."/>
            <person name="Tangrot J."/>
            <person name="Rosling A."/>
        </authorList>
    </citation>
    <scope>NUCLEOTIDE SEQUENCE</scope>
    <source>
        <strain evidence="1">CL356</strain>
    </source>
</reference>
<proteinExistence type="predicted"/>
<organism evidence="1 2">
    <name type="scientific">Acaulospora colombiana</name>
    <dbReference type="NCBI Taxonomy" id="27376"/>
    <lineage>
        <taxon>Eukaryota</taxon>
        <taxon>Fungi</taxon>
        <taxon>Fungi incertae sedis</taxon>
        <taxon>Mucoromycota</taxon>
        <taxon>Glomeromycotina</taxon>
        <taxon>Glomeromycetes</taxon>
        <taxon>Diversisporales</taxon>
        <taxon>Acaulosporaceae</taxon>
        <taxon>Acaulospora</taxon>
    </lineage>
</organism>
<accession>A0ACA9L7V1</accession>
<comment type="caution">
    <text evidence="1">The sequence shown here is derived from an EMBL/GenBank/DDBJ whole genome shotgun (WGS) entry which is preliminary data.</text>
</comment>
<gene>
    <name evidence="1" type="ORF">ACOLOM_LOCUS3383</name>
</gene>
<dbReference type="EMBL" id="CAJVPT010004992">
    <property type="protein sequence ID" value="CAG8514819.1"/>
    <property type="molecule type" value="Genomic_DNA"/>
</dbReference>